<dbReference type="GO" id="GO:0009507">
    <property type="term" value="C:chloroplast"/>
    <property type="evidence" value="ECO:0007669"/>
    <property type="project" value="TreeGrafter"/>
</dbReference>
<dbReference type="PANTHER" id="PTHR43804:SF6">
    <property type="entry name" value="CLASS I PEPTIDE CHAIN RELEASE FACTOR"/>
    <property type="match status" value="1"/>
</dbReference>
<feature type="domain" description="Prokaryotic-type class I peptide chain release factors" evidence="2">
    <location>
        <begin position="106"/>
        <end position="165"/>
    </location>
</feature>
<evidence type="ECO:0000313" key="4">
    <source>
        <dbReference type="Proteomes" id="UP001153076"/>
    </source>
</evidence>
<dbReference type="Pfam" id="PF00472">
    <property type="entry name" value="RF-1"/>
    <property type="match status" value="1"/>
</dbReference>
<comment type="caution">
    <text evidence="3">The sequence shown here is derived from an EMBL/GenBank/DDBJ whole genome shotgun (WGS) entry which is preliminary data.</text>
</comment>
<sequence>MMGRCRLPICLKLGGIKLVGSLPFALYTSSALLCRTAGANSLSLPPANPIADFGRRTWPDCKFHCQRITAFSSSTGDRIGAGCASDSDSHRTEGGYLGLSDEQLMSQCEMETFKASGPGGQHRNKRETAVRLKHRPTGIIAQASEDRSQHKNRASALNRLRALLALKVRRPVDLDAYSPPIELLRILPPKSTVRGSECGPQIKANNPKFVEGMQALLDLIYAVNGSISDAAKFLGISTGALSRLILSDDDLRMAVNELRASKNFLEAVFTVYPLLMLVFGENSPSGSVDCLLEDGTSDS</sequence>
<dbReference type="GO" id="GO:0003747">
    <property type="term" value="F:translation release factor activity"/>
    <property type="evidence" value="ECO:0007669"/>
    <property type="project" value="InterPro"/>
</dbReference>
<dbReference type="PANTHER" id="PTHR43804">
    <property type="entry name" value="LD18447P"/>
    <property type="match status" value="1"/>
</dbReference>
<evidence type="ECO:0000259" key="2">
    <source>
        <dbReference type="Pfam" id="PF00472"/>
    </source>
</evidence>
<protein>
    <recommendedName>
        <fullName evidence="2">Prokaryotic-type class I peptide chain release factors domain-containing protein</fullName>
    </recommendedName>
</protein>
<dbReference type="Gene3D" id="3.30.160.20">
    <property type="match status" value="1"/>
</dbReference>
<dbReference type="InterPro" id="IPR050057">
    <property type="entry name" value="Prokaryotic/Mito_RF"/>
</dbReference>
<accession>A0A9Q1L1R8</accession>
<organism evidence="3 4">
    <name type="scientific">Carnegiea gigantea</name>
    <dbReference type="NCBI Taxonomy" id="171969"/>
    <lineage>
        <taxon>Eukaryota</taxon>
        <taxon>Viridiplantae</taxon>
        <taxon>Streptophyta</taxon>
        <taxon>Embryophyta</taxon>
        <taxon>Tracheophyta</taxon>
        <taxon>Spermatophyta</taxon>
        <taxon>Magnoliopsida</taxon>
        <taxon>eudicotyledons</taxon>
        <taxon>Gunneridae</taxon>
        <taxon>Pentapetalae</taxon>
        <taxon>Caryophyllales</taxon>
        <taxon>Cactineae</taxon>
        <taxon>Cactaceae</taxon>
        <taxon>Cactoideae</taxon>
        <taxon>Echinocereeae</taxon>
        <taxon>Carnegiea</taxon>
    </lineage>
</organism>
<dbReference type="AlphaFoldDB" id="A0A9Q1L1R8"/>
<gene>
    <name evidence="3" type="ORF">Cgig2_014833</name>
</gene>
<keyword evidence="4" id="KW-1185">Reference proteome</keyword>
<dbReference type="OrthoDB" id="2019491at2759"/>
<name>A0A9Q1L1R8_9CARY</name>
<dbReference type="Proteomes" id="UP001153076">
    <property type="component" value="Unassembled WGS sequence"/>
</dbReference>
<dbReference type="InterPro" id="IPR045853">
    <property type="entry name" value="Pep_chain_release_fac_I_sf"/>
</dbReference>
<reference evidence="3" key="1">
    <citation type="submission" date="2022-04" db="EMBL/GenBank/DDBJ databases">
        <title>Carnegiea gigantea Genome sequencing and assembly v2.</title>
        <authorList>
            <person name="Copetti D."/>
            <person name="Sanderson M.J."/>
            <person name="Burquez A."/>
            <person name="Wojciechowski M.F."/>
        </authorList>
    </citation>
    <scope>NUCLEOTIDE SEQUENCE</scope>
    <source>
        <strain evidence="3">SGP5-SGP5p</strain>
        <tissue evidence="3">Aerial part</tissue>
    </source>
</reference>
<evidence type="ECO:0000256" key="1">
    <source>
        <dbReference type="ARBA" id="ARBA00010835"/>
    </source>
</evidence>
<dbReference type="InterPro" id="IPR000352">
    <property type="entry name" value="Pep_chain_release_fac_I"/>
</dbReference>
<dbReference type="EMBL" id="JAKOGI010000002">
    <property type="protein sequence ID" value="KAJ8453070.1"/>
    <property type="molecule type" value="Genomic_DNA"/>
</dbReference>
<evidence type="ECO:0000313" key="3">
    <source>
        <dbReference type="EMBL" id="KAJ8453070.1"/>
    </source>
</evidence>
<proteinExistence type="inferred from homology"/>
<comment type="similarity">
    <text evidence="1">Belongs to the prokaryotic/mitochondrial release factor family.</text>
</comment>
<dbReference type="SUPFAM" id="SSF75620">
    <property type="entry name" value="Release factor"/>
    <property type="match status" value="1"/>
</dbReference>